<dbReference type="OrthoDB" id="75419at2759"/>
<feature type="region of interest" description="Disordered" evidence="3">
    <location>
        <begin position="1566"/>
        <end position="1593"/>
    </location>
</feature>
<evidence type="ECO:0000313" key="7">
    <source>
        <dbReference type="EnsemblMetazoa" id="ASIC016907-PA"/>
    </source>
</evidence>
<evidence type="ECO:0000256" key="2">
    <source>
        <dbReference type="ARBA" id="ARBA00023006"/>
    </source>
</evidence>
<proteinExistence type="inferred from homology"/>
<evidence type="ECO:0000256" key="3">
    <source>
        <dbReference type="SAM" id="MobiDB-lite"/>
    </source>
</evidence>
<dbReference type="PANTHER" id="PTHR31139:SF4">
    <property type="entry name" value="ECTOPIC P GRANULES PROTEIN 5 HOMOLOG"/>
    <property type="match status" value="1"/>
</dbReference>
<organism evidence="6">
    <name type="scientific">Anopheles sinensis</name>
    <name type="common">Mosquito</name>
    <dbReference type="NCBI Taxonomy" id="74873"/>
    <lineage>
        <taxon>Eukaryota</taxon>
        <taxon>Metazoa</taxon>
        <taxon>Ecdysozoa</taxon>
        <taxon>Arthropoda</taxon>
        <taxon>Hexapoda</taxon>
        <taxon>Insecta</taxon>
        <taxon>Pterygota</taxon>
        <taxon>Neoptera</taxon>
        <taxon>Endopterygota</taxon>
        <taxon>Diptera</taxon>
        <taxon>Nematocera</taxon>
        <taxon>Culicoidea</taxon>
        <taxon>Culicidae</taxon>
        <taxon>Anophelinae</taxon>
        <taxon>Anopheles</taxon>
    </lineage>
</organism>
<dbReference type="VEuPathDB" id="VectorBase:ASIC016907"/>
<dbReference type="PANTHER" id="PTHR31139">
    <property type="entry name" value="ECTOPIC P GRANULES PROTEIN 5 HOMOLOG"/>
    <property type="match status" value="1"/>
</dbReference>
<dbReference type="EMBL" id="KE525342">
    <property type="protein sequence ID" value="KFB48913.1"/>
    <property type="molecule type" value="Genomic_DNA"/>
</dbReference>
<feature type="domain" description="Epg5-like TPR" evidence="5">
    <location>
        <begin position="262"/>
        <end position="446"/>
    </location>
</feature>
<protein>
    <submittedName>
        <fullName evidence="6">AGAP000020-PA-like protein</fullName>
    </submittedName>
</protein>
<dbReference type="InterPro" id="IPR059030">
    <property type="entry name" value="TPR_Epg5_mid"/>
</dbReference>
<keyword evidence="8" id="KW-1185">Reference proteome</keyword>
<gene>
    <name evidence="6" type="ORF">ZHAS_00016907</name>
</gene>
<reference evidence="6 8" key="1">
    <citation type="journal article" date="2014" name="BMC Genomics">
        <title>Genome sequence of Anopheles sinensis provides insight into genetics basis of mosquito competence for malaria parasites.</title>
        <authorList>
            <person name="Zhou D."/>
            <person name="Zhang D."/>
            <person name="Ding G."/>
            <person name="Shi L."/>
            <person name="Hou Q."/>
            <person name="Ye Y."/>
            <person name="Xu Y."/>
            <person name="Zhou H."/>
            <person name="Xiong C."/>
            <person name="Li S."/>
            <person name="Yu J."/>
            <person name="Hong S."/>
            <person name="Yu X."/>
            <person name="Zou P."/>
            <person name="Chen C."/>
            <person name="Chang X."/>
            <person name="Wang W."/>
            <person name="Lv Y."/>
            <person name="Sun Y."/>
            <person name="Ma L."/>
            <person name="Shen B."/>
            <person name="Zhu C."/>
        </authorList>
    </citation>
    <scope>NUCLEOTIDE SEQUENCE [LARGE SCALE GENOMIC DNA]</scope>
</reference>
<dbReference type="Pfam" id="PF26103">
    <property type="entry name" value="TPR_Epg5"/>
    <property type="match status" value="1"/>
</dbReference>
<keyword evidence="2" id="KW-0072">Autophagy</keyword>
<dbReference type="EnsemblMetazoa" id="ASIC016907-RA">
    <property type="protein sequence ID" value="ASIC016907-PA"/>
    <property type="gene ID" value="ASIC016907"/>
</dbReference>
<dbReference type="VEuPathDB" id="VectorBase:ASIS000938"/>
<evidence type="ECO:0000256" key="1">
    <source>
        <dbReference type="ARBA" id="ARBA00010948"/>
    </source>
</evidence>
<feature type="domain" description="Epg5-like central TPR repeats" evidence="4">
    <location>
        <begin position="773"/>
        <end position="1110"/>
    </location>
</feature>
<reference evidence="7" key="2">
    <citation type="submission" date="2020-05" db="UniProtKB">
        <authorList>
            <consortium name="EnsemblMetazoa"/>
        </authorList>
    </citation>
    <scope>IDENTIFICATION</scope>
</reference>
<accession>A0A084WFB9</accession>
<dbReference type="GO" id="GO:0097352">
    <property type="term" value="P:autophagosome maturation"/>
    <property type="evidence" value="ECO:0007669"/>
    <property type="project" value="TreeGrafter"/>
</dbReference>
<dbReference type="EMBL" id="ATLV01023328">
    <property type="status" value="NOT_ANNOTATED_CDS"/>
    <property type="molecule type" value="Genomic_DNA"/>
</dbReference>
<dbReference type="InterPro" id="IPR051436">
    <property type="entry name" value="Autophagy-related_EPG5"/>
</dbReference>
<comment type="similarity">
    <text evidence="1">Belongs to the EPG5 family.</text>
</comment>
<evidence type="ECO:0000313" key="6">
    <source>
        <dbReference type="EMBL" id="KFB48913.1"/>
    </source>
</evidence>
<sequence length="1662" mass="186519">MDQPAADVQRTLQDPAQAIGEHFVRHTNDEPVLHQGIAAGCSVSSLAALLITTAGHWVPIICVQGMELLLVIHELADPCLAIRCLELIVPLFTSCPSALTENERFLQLLRLLIENESKVTQAEKPKLKNSVFERPSLRAMIIGQVSQYRRYGFLSPAVLVKLWSECIVRASRDIANDMAGLNLLDELAYSALKHRDAWALMRQTLAPMLKDPENPPRRARFIMDQLVRAFYPATYPMLFLNIELEHIALALLALEIEHERVEVKTGLWPELLCQLDADSSLTVQAALTKVGTALRLHYTPPPHMLVLYKAARAVANAKPTHPLYPLLCQRFFTILLARPEKDVPVYGVADRLLTVDVSLVVEVKKHLHRAEAFYAGLQRDSSKGQSGRALFARLQSTFQMFAQWLADRQLNVMSVEDLDRLPAHYCVPRLKKVFAGKQDFWLDLIDYSVQSSKESHDQGLWARAYRWPDQFPTAGALADYTEAASRTVAAGERREVALQRWLSSYEKPATVPKILFQDTKALHSAMSLPFRQRTELILGSLQKIDQHTQRLYWPTIAEFKRLKREIYEKTKILYTNEPGTAREQAKCSIMCEGAGTVHIPVQVATRNEHMVQRLEDYRRDLASTVEAAIYLPPLIMDEIVQCRMLWKYMLLETARSTEKPMTRHVVAGILQLLQTAFEMLRENSPDHLDFAVKDSFGRCLELFPELAYGEVVALLESSLRRCRKPSTTVMDLLRAKDIPIEQMKSIYELLANSTTESPAKQALFVQVFGGEVEFDMSEWLLHKNATELDVIKFLALTSIPLLAEVVDKRGGTQAAVEREKFYWIVVNHAIQLALHDFPLYFNSVLQTMLNSVSAVKSGAPPMMLVELVNALRMKVNLLPLILPMDDDELRQAHYELAVEINSRKNPFVRVTDTVIKTIASIFDLQRRENHDITDLYAHYQHRVQELTVLYGAFAHIYVLQHATQDRTPGTDAVLTVCRMFRPWLEPYQQPNAMIPIPPWNGEGAELASHMLNAFVSVLRSMLDKLRMDHAHRFLATNMVLPILLGWYNEHFNNDWMPNTVLRPLHAALLTLPWRDVLPMGYLINWLHNALKNNMPELNKFACRVFVSCPWLKEDSRWLDDGPTTRSTFLSLCVQFAHVPTVRDDEQLAQDLALVLANIALLSWGELDPADFEHVMDFYTFSAKPCTVLRSPTSPHHQLDEAVLGLLEVAGGVSSNAKNPLRVDSTDTVKRARYIRTAMRQLTGVALMPQTTSTVMHIRQQVAETMRATTAVANIKVQVAETMRTLVGVVIRPLEAVVPEDSNAHVEVQLREARALLTAMVLGIRSCKSVHQPFSNAFIEVLTSDAHASIRKPLAHGLLGVIKLFAQNTANLMALTEVTLFCCLNASANVGEGATISWAQTLELVSDSIAREWEPEVLAGDGHVLCLQLHFLAHWCDDAGDGASDGGTSVPKFNQLRQLLRHLKAVKKETDEYHIYPLWVCMVYGLLALAPTTPTASMSALVENFSEYLSLLGQQSSPRGWIAGFMHTLIAGKKIPQASQRVIALGLNYCLVNAYRTLQKAEAAKEDAGNAKAAEQSTPEEASDSGAKQPPATDPIDALRALATEPDVESLRDKIEELVESLPSQLELGATVALTKRIIGTFDSRAVRILETLHQALGWDIKA</sequence>
<evidence type="ECO:0000259" key="4">
    <source>
        <dbReference type="Pfam" id="PF26103"/>
    </source>
</evidence>
<name>A0A084WFB9_ANOSI</name>
<evidence type="ECO:0000313" key="8">
    <source>
        <dbReference type="Proteomes" id="UP000030765"/>
    </source>
</evidence>
<dbReference type="Proteomes" id="UP000030765">
    <property type="component" value="Unassembled WGS sequence"/>
</dbReference>
<dbReference type="GO" id="GO:0005737">
    <property type="term" value="C:cytoplasm"/>
    <property type="evidence" value="ECO:0007669"/>
    <property type="project" value="TreeGrafter"/>
</dbReference>
<dbReference type="Pfam" id="PF26573">
    <property type="entry name" value="TPR_Epg5_2"/>
    <property type="match status" value="1"/>
</dbReference>
<evidence type="ECO:0000259" key="5">
    <source>
        <dbReference type="Pfam" id="PF26573"/>
    </source>
</evidence>
<dbReference type="InterPro" id="IPR058750">
    <property type="entry name" value="TPR_Epg5"/>
</dbReference>
<dbReference type="OMA" id="CCCNVAN"/>